<evidence type="ECO:0000256" key="1">
    <source>
        <dbReference type="ARBA" id="ARBA00004651"/>
    </source>
</evidence>
<feature type="transmembrane region" description="Helical" evidence="7">
    <location>
        <begin position="269"/>
        <end position="292"/>
    </location>
</feature>
<dbReference type="Gene3D" id="1.20.1250.20">
    <property type="entry name" value="MFS general substrate transporter like domains"/>
    <property type="match status" value="1"/>
</dbReference>
<feature type="transmembrane region" description="Helical" evidence="7">
    <location>
        <begin position="363"/>
        <end position="381"/>
    </location>
</feature>
<dbReference type="OrthoDB" id="3177957at2"/>
<feature type="transmembrane region" description="Helical" evidence="7">
    <location>
        <begin position="31"/>
        <end position="56"/>
    </location>
</feature>
<feature type="transmembrane region" description="Helical" evidence="7">
    <location>
        <begin position="299"/>
        <end position="319"/>
    </location>
</feature>
<dbReference type="AlphaFoldDB" id="A0A1H0C5R6"/>
<dbReference type="GO" id="GO:0005886">
    <property type="term" value="C:plasma membrane"/>
    <property type="evidence" value="ECO:0007669"/>
    <property type="project" value="UniProtKB-SubCell"/>
</dbReference>
<evidence type="ECO:0000256" key="4">
    <source>
        <dbReference type="ARBA" id="ARBA00022692"/>
    </source>
</evidence>
<feature type="transmembrane region" description="Helical" evidence="7">
    <location>
        <begin position="97"/>
        <end position="116"/>
    </location>
</feature>
<proteinExistence type="predicted"/>
<dbReference type="InterPro" id="IPR050171">
    <property type="entry name" value="MFS_Transporters"/>
</dbReference>
<dbReference type="GO" id="GO:0022857">
    <property type="term" value="F:transmembrane transporter activity"/>
    <property type="evidence" value="ECO:0007669"/>
    <property type="project" value="InterPro"/>
</dbReference>
<keyword evidence="5 7" id="KW-1133">Transmembrane helix</keyword>
<accession>A0A1H0C5R6</accession>
<evidence type="ECO:0000256" key="6">
    <source>
        <dbReference type="ARBA" id="ARBA00023136"/>
    </source>
</evidence>
<evidence type="ECO:0000313" key="10">
    <source>
        <dbReference type="Proteomes" id="UP000199341"/>
    </source>
</evidence>
<evidence type="ECO:0000256" key="3">
    <source>
        <dbReference type="ARBA" id="ARBA00022475"/>
    </source>
</evidence>
<evidence type="ECO:0000256" key="2">
    <source>
        <dbReference type="ARBA" id="ARBA00022448"/>
    </source>
</evidence>
<evidence type="ECO:0000256" key="5">
    <source>
        <dbReference type="ARBA" id="ARBA00022989"/>
    </source>
</evidence>
<dbReference type="Pfam" id="PF07690">
    <property type="entry name" value="MFS_1"/>
    <property type="match status" value="1"/>
</dbReference>
<comment type="subcellular location">
    <subcellularLocation>
        <location evidence="1">Cell membrane</location>
        <topology evidence="1">Multi-pass membrane protein</topology>
    </subcellularLocation>
</comment>
<dbReference type="STRING" id="310781.SAMN05216259_104431"/>
<feature type="transmembrane region" description="Helical" evidence="7">
    <location>
        <begin position="393"/>
        <end position="413"/>
    </location>
</feature>
<dbReference type="EMBL" id="FNIE01000004">
    <property type="protein sequence ID" value="SDN53206.1"/>
    <property type="molecule type" value="Genomic_DNA"/>
</dbReference>
<feature type="transmembrane region" description="Helical" evidence="7">
    <location>
        <begin position="195"/>
        <end position="216"/>
    </location>
</feature>
<dbReference type="InterPro" id="IPR011701">
    <property type="entry name" value="MFS"/>
</dbReference>
<feature type="transmembrane region" description="Helical" evidence="7">
    <location>
        <begin position="237"/>
        <end position="263"/>
    </location>
</feature>
<keyword evidence="2" id="KW-0813">Transport</keyword>
<keyword evidence="4 7" id="KW-0812">Transmembrane</keyword>
<evidence type="ECO:0000313" key="9">
    <source>
        <dbReference type="EMBL" id="SDN53206.1"/>
    </source>
</evidence>
<feature type="domain" description="Major facilitator superfamily (MFS) profile" evidence="8">
    <location>
        <begin position="24"/>
        <end position="416"/>
    </location>
</feature>
<dbReference type="InterPro" id="IPR020846">
    <property type="entry name" value="MFS_dom"/>
</dbReference>
<dbReference type="InterPro" id="IPR036259">
    <property type="entry name" value="MFS_trans_sf"/>
</dbReference>
<dbReference type="Proteomes" id="UP000199341">
    <property type="component" value="Unassembled WGS sequence"/>
</dbReference>
<evidence type="ECO:0000256" key="7">
    <source>
        <dbReference type="SAM" id="Phobius"/>
    </source>
</evidence>
<keyword evidence="6 7" id="KW-0472">Membrane</keyword>
<dbReference type="SUPFAM" id="SSF103473">
    <property type="entry name" value="MFS general substrate transporter"/>
    <property type="match status" value="1"/>
</dbReference>
<name>A0A1H0C5R6_9ACTN</name>
<organism evidence="9 10">
    <name type="scientific">Actinacidiphila guanduensis</name>
    <dbReference type="NCBI Taxonomy" id="310781"/>
    <lineage>
        <taxon>Bacteria</taxon>
        <taxon>Bacillati</taxon>
        <taxon>Actinomycetota</taxon>
        <taxon>Actinomycetes</taxon>
        <taxon>Kitasatosporales</taxon>
        <taxon>Streptomycetaceae</taxon>
        <taxon>Actinacidiphila</taxon>
    </lineage>
</organism>
<dbReference type="PANTHER" id="PTHR23517:SF13">
    <property type="entry name" value="MAJOR FACILITATOR SUPERFAMILY MFS_1"/>
    <property type="match status" value="1"/>
</dbReference>
<dbReference type="PROSITE" id="PS50850">
    <property type="entry name" value="MFS"/>
    <property type="match status" value="1"/>
</dbReference>
<dbReference type="PANTHER" id="PTHR23517">
    <property type="entry name" value="RESISTANCE PROTEIN MDTM, PUTATIVE-RELATED-RELATED"/>
    <property type="match status" value="1"/>
</dbReference>
<feature type="transmembrane region" description="Helical" evidence="7">
    <location>
        <begin position="62"/>
        <end position="85"/>
    </location>
</feature>
<feature type="transmembrane region" description="Helical" evidence="7">
    <location>
        <begin position="122"/>
        <end position="144"/>
    </location>
</feature>
<gene>
    <name evidence="9" type="ORF">SAMN05216259_104431</name>
</gene>
<feature type="transmembrane region" description="Helical" evidence="7">
    <location>
        <begin position="156"/>
        <end position="183"/>
    </location>
</feature>
<protein>
    <submittedName>
        <fullName evidence="9">Predicted arabinose efflux permease, MFS family</fullName>
    </submittedName>
</protein>
<keyword evidence="10" id="KW-1185">Reference proteome</keyword>
<evidence type="ECO:0000259" key="8">
    <source>
        <dbReference type="PROSITE" id="PS50850"/>
    </source>
</evidence>
<sequence>MASRSAQAERAAAAGRARSVRPAVRVPPGTGFWFTATAFAVLMAFGTAPTPLWPLYEARDGFGATTVTVAYAVLVIGAAFGFAALGHLSDRLGRRRVVVAALAVAIVAALVLAFWTGLGGLLAGRVLNGVGIGLMASTATTYLYDLHRRAHPDRPVSAVPGVVATMANLGGLALGPLAAGIVAQWAPHPLPATQLGFAAAMAVCLVLALCTPETVDRGRRSADRPARFALRPGAAKVFAAACGLGFFSFALLGLVSSLGAIILHTDLGIGSHFLAGLAPALMFAAAAVGQLLIGRLRPVPTAVVGAVVFPVGLALVVVATRDPRLWLFLVAVAVAGAGAGVLFKGGVMEAGAAAQPRSRAGVLAVYFIAGYVGLGGPSILFSVITDHASLDPVMLGFAVLLSLGAAVSAAAIARYHPEA</sequence>
<reference evidence="9 10" key="1">
    <citation type="submission" date="2016-10" db="EMBL/GenBank/DDBJ databases">
        <authorList>
            <person name="de Groot N.N."/>
        </authorList>
    </citation>
    <scope>NUCLEOTIDE SEQUENCE [LARGE SCALE GENOMIC DNA]</scope>
    <source>
        <strain evidence="9 10">CGMCC 4.2022</strain>
    </source>
</reference>
<feature type="transmembrane region" description="Helical" evidence="7">
    <location>
        <begin position="325"/>
        <end position="343"/>
    </location>
</feature>
<keyword evidence="3" id="KW-1003">Cell membrane</keyword>
<dbReference type="RefSeq" id="WP_093784179.1">
    <property type="nucleotide sequence ID" value="NZ_FNIE01000004.1"/>
</dbReference>